<keyword evidence="2" id="KW-1133">Transmembrane helix</keyword>
<feature type="compositionally biased region" description="Basic and acidic residues" evidence="1">
    <location>
        <begin position="113"/>
        <end position="122"/>
    </location>
</feature>
<dbReference type="RefSeq" id="WP_393015041.1">
    <property type="nucleotide sequence ID" value="NZ_JAZAQF010000088.1"/>
</dbReference>
<name>A0ABW7CDM1_9CYAN</name>
<evidence type="ECO:0000313" key="3">
    <source>
        <dbReference type="EMBL" id="MFG3819239.1"/>
    </source>
</evidence>
<proteinExistence type="predicted"/>
<keyword evidence="2" id="KW-0472">Membrane</keyword>
<evidence type="ECO:0000256" key="2">
    <source>
        <dbReference type="SAM" id="Phobius"/>
    </source>
</evidence>
<feature type="transmembrane region" description="Helical" evidence="2">
    <location>
        <begin position="41"/>
        <end position="58"/>
    </location>
</feature>
<reference evidence="4" key="1">
    <citation type="journal article" date="2024" name="Algal Res.">
        <title>Biochemical, toxicological and genomic investigation of a high-biomass producing Limnothrix strain isolated from Italian shallow drinking water reservoir.</title>
        <authorList>
            <person name="Simonazzi M."/>
            <person name="Shishido T.K."/>
            <person name="Delbaje E."/>
            <person name="Wahlsten M."/>
            <person name="Fewer D.P."/>
            <person name="Sivonen K."/>
            <person name="Pezzolesi L."/>
            <person name="Pistocchi R."/>
        </authorList>
    </citation>
    <scope>NUCLEOTIDE SEQUENCE [LARGE SCALE GENOMIC DNA]</scope>
    <source>
        <strain evidence="4">LRLZ20PSL1</strain>
    </source>
</reference>
<feature type="transmembrane region" description="Helical" evidence="2">
    <location>
        <begin position="18"/>
        <end position="35"/>
    </location>
</feature>
<keyword evidence="4" id="KW-1185">Reference proteome</keyword>
<dbReference type="Proteomes" id="UP001604335">
    <property type="component" value="Unassembled WGS sequence"/>
</dbReference>
<evidence type="ECO:0000313" key="4">
    <source>
        <dbReference type="Proteomes" id="UP001604335"/>
    </source>
</evidence>
<keyword evidence="2" id="KW-0812">Transmembrane</keyword>
<protein>
    <submittedName>
        <fullName evidence="3">Uncharacterized protein</fullName>
    </submittedName>
</protein>
<evidence type="ECO:0000256" key="1">
    <source>
        <dbReference type="SAM" id="MobiDB-lite"/>
    </source>
</evidence>
<dbReference type="EMBL" id="JAZAQF010000088">
    <property type="protein sequence ID" value="MFG3819239.1"/>
    <property type="molecule type" value="Genomic_DNA"/>
</dbReference>
<comment type="caution">
    <text evidence="3">The sequence shown here is derived from an EMBL/GenBank/DDBJ whole genome shotgun (WGS) entry which is preliminary data.</text>
</comment>
<feature type="region of interest" description="Disordered" evidence="1">
    <location>
        <begin position="89"/>
        <end position="122"/>
    </location>
</feature>
<organism evidence="3 4">
    <name type="scientific">Limnothrix redekei LRLZ20PSL1</name>
    <dbReference type="NCBI Taxonomy" id="3112953"/>
    <lineage>
        <taxon>Bacteria</taxon>
        <taxon>Bacillati</taxon>
        <taxon>Cyanobacteriota</taxon>
        <taxon>Cyanophyceae</taxon>
        <taxon>Pseudanabaenales</taxon>
        <taxon>Pseudanabaenaceae</taxon>
        <taxon>Limnothrix</taxon>
    </lineage>
</organism>
<sequence>MGKRWPRLLQQRYRREPIAAFVLTMGLVQVTIGGADSDAGLAALGLIFLGTAAALYWLKYSARVIDAARSPRMAYRSSSASRLPVLPAAPRLTPAYGDPVYTDRSRSPLPPLRLRDRPNSAD</sequence>
<gene>
    <name evidence="3" type="ORF">VPK24_16460</name>
</gene>
<accession>A0ABW7CDM1</accession>